<evidence type="ECO:0000256" key="2">
    <source>
        <dbReference type="ARBA" id="ARBA00022679"/>
    </source>
</evidence>
<organism evidence="6 7">
    <name type="scientific">Marinospirillum celere</name>
    <dbReference type="NCBI Taxonomy" id="1122252"/>
    <lineage>
        <taxon>Bacteria</taxon>
        <taxon>Pseudomonadati</taxon>
        <taxon>Pseudomonadota</taxon>
        <taxon>Gammaproteobacteria</taxon>
        <taxon>Oceanospirillales</taxon>
        <taxon>Oceanospirillaceae</taxon>
        <taxon>Marinospirillum</taxon>
    </lineage>
</organism>
<evidence type="ECO:0000313" key="7">
    <source>
        <dbReference type="Proteomes" id="UP000199058"/>
    </source>
</evidence>
<dbReference type="PANTHER" id="PTHR21392:SF1">
    <property type="entry name" value="TRNA-URIDINE AMINOCARBOXYPROPYLTRANSFERASE"/>
    <property type="match status" value="1"/>
</dbReference>
<dbReference type="SMART" id="SM01144">
    <property type="entry name" value="DTW"/>
    <property type="match status" value="1"/>
</dbReference>
<dbReference type="Proteomes" id="UP000199058">
    <property type="component" value="Unassembled WGS sequence"/>
</dbReference>
<evidence type="ECO:0000256" key="4">
    <source>
        <dbReference type="ARBA" id="ARBA00022694"/>
    </source>
</evidence>
<dbReference type="GO" id="GO:0016432">
    <property type="term" value="F:tRNA-uridine aminocarboxypropyltransferase activity"/>
    <property type="evidence" value="ECO:0007669"/>
    <property type="project" value="UniProtKB-EC"/>
</dbReference>
<keyword evidence="4" id="KW-0819">tRNA processing</keyword>
<proteinExistence type="predicted"/>
<evidence type="ECO:0000313" key="6">
    <source>
        <dbReference type="EMBL" id="SFC28382.1"/>
    </source>
</evidence>
<dbReference type="EC" id="2.5.1.25" evidence="1"/>
<dbReference type="RefSeq" id="WP_091963022.1">
    <property type="nucleotide sequence ID" value="NZ_FOLH01000004.1"/>
</dbReference>
<keyword evidence="3" id="KW-0949">S-adenosyl-L-methionine</keyword>
<dbReference type="OrthoDB" id="370626at2"/>
<evidence type="ECO:0000259" key="5">
    <source>
        <dbReference type="SMART" id="SM01144"/>
    </source>
</evidence>
<keyword evidence="7" id="KW-1185">Reference proteome</keyword>
<dbReference type="EMBL" id="FOLH01000004">
    <property type="protein sequence ID" value="SFC28382.1"/>
    <property type="molecule type" value="Genomic_DNA"/>
</dbReference>
<sequence>MAAESLRKPLSAFEQEVRRIAESPERFQHPRRPFTARGSFIRRCSGCRMPEDFCICRFRTETRSDAEFWVLMHIEEVNKPTNTARLIGDTLPSTRVFPWQRMSPPQAFIELLKDERYQPFIIFPDDQPDYQDRVVQDYPQARKNQEHKIPVFILLDGTWRQARKMFRQSEYLQELPVLPVRSNRKTSYQLRKPASEAHLCTAEVGIELLEMAGDKEAAQVLENYFAVFNQGYAAARRQKQADLSEAMQWLLDYQQSN</sequence>
<evidence type="ECO:0000256" key="3">
    <source>
        <dbReference type="ARBA" id="ARBA00022691"/>
    </source>
</evidence>
<evidence type="ECO:0000256" key="1">
    <source>
        <dbReference type="ARBA" id="ARBA00012386"/>
    </source>
</evidence>
<dbReference type="InterPro" id="IPR039262">
    <property type="entry name" value="DTWD2/TAPT"/>
</dbReference>
<name>A0A1I1HXU1_9GAMM</name>
<dbReference type="InterPro" id="IPR005636">
    <property type="entry name" value="DTW"/>
</dbReference>
<feature type="domain" description="DTW" evidence="5">
    <location>
        <begin position="40"/>
        <end position="237"/>
    </location>
</feature>
<reference evidence="6 7" key="1">
    <citation type="submission" date="2016-10" db="EMBL/GenBank/DDBJ databases">
        <authorList>
            <person name="de Groot N.N."/>
        </authorList>
    </citation>
    <scope>NUCLEOTIDE SEQUENCE [LARGE SCALE GENOMIC DNA]</scope>
    <source>
        <strain evidence="6 7">DSM 18438</strain>
    </source>
</reference>
<dbReference type="AlphaFoldDB" id="A0A1I1HXU1"/>
<dbReference type="Pfam" id="PF03942">
    <property type="entry name" value="DTW"/>
    <property type="match status" value="1"/>
</dbReference>
<protein>
    <recommendedName>
        <fullName evidence="1">tRNA-uridine aminocarboxypropyltransferase</fullName>
        <ecNumber evidence="1">2.5.1.25</ecNumber>
    </recommendedName>
</protein>
<accession>A0A1I1HXU1</accession>
<dbReference type="STRING" id="1122252.SAMN05660443_2067"/>
<dbReference type="GO" id="GO:0008033">
    <property type="term" value="P:tRNA processing"/>
    <property type="evidence" value="ECO:0007669"/>
    <property type="project" value="UniProtKB-KW"/>
</dbReference>
<gene>
    <name evidence="6" type="ORF">SAMN05660443_2067</name>
</gene>
<dbReference type="PANTHER" id="PTHR21392">
    <property type="entry name" value="TRNA-URIDINE AMINOCARBOXYPROPYLTRANSFERASE 2"/>
    <property type="match status" value="1"/>
</dbReference>
<keyword evidence="2" id="KW-0808">Transferase</keyword>